<dbReference type="Proteomes" id="UP001221411">
    <property type="component" value="Unassembled WGS sequence"/>
</dbReference>
<accession>A0ABT5F584</accession>
<feature type="compositionally biased region" description="Acidic residues" evidence="1">
    <location>
        <begin position="45"/>
        <end position="62"/>
    </location>
</feature>
<proteinExistence type="predicted"/>
<evidence type="ECO:0000256" key="1">
    <source>
        <dbReference type="SAM" id="MobiDB-lite"/>
    </source>
</evidence>
<protein>
    <submittedName>
        <fullName evidence="2">Uncharacterized protein</fullName>
    </submittedName>
</protein>
<evidence type="ECO:0000313" key="3">
    <source>
        <dbReference type="Proteomes" id="UP001221411"/>
    </source>
</evidence>
<dbReference type="EMBL" id="JAQNDO010000001">
    <property type="protein sequence ID" value="MDC0749252.1"/>
    <property type="molecule type" value="Genomic_DNA"/>
</dbReference>
<organism evidence="2 3">
    <name type="scientific">Polyangium mundeleinium</name>
    <dbReference type="NCBI Taxonomy" id="2995306"/>
    <lineage>
        <taxon>Bacteria</taxon>
        <taxon>Pseudomonadati</taxon>
        <taxon>Myxococcota</taxon>
        <taxon>Polyangia</taxon>
        <taxon>Polyangiales</taxon>
        <taxon>Polyangiaceae</taxon>
        <taxon>Polyangium</taxon>
    </lineage>
</organism>
<comment type="caution">
    <text evidence="2">The sequence shown here is derived from an EMBL/GenBank/DDBJ whole genome shotgun (WGS) entry which is preliminary data.</text>
</comment>
<keyword evidence="3" id="KW-1185">Reference proteome</keyword>
<evidence type="ECO:0000313" key="2">
    <source>
        <dbReference type="EMBL" id="MDC0749252.1"/>
    </source>
</evidence>
<sequence length="62" mass="6863">MPCTRAKAEREIDLSRQLPQLPVLPRARPEAPHFVEATGSPLEQDVSDMPDPLGDDEIGCEH</sequence>
<dbReference type="RefSeq" id="WP_271928881.1">
    <property type="nucleotide sequence ID" value="NZ_JAQNDO010000001.1"/>
</dbReference>
<feature type="region of interest" description="Disordered" evidence="1">
    <location>
        <begin position="37"/>
        <end position="62"/>
    </location>
</feature>
<reference evidence="2 3" key="1">
    <citation type="submission" date="2022-11" db="EMBL/GenBank/DDBJ databases">
        <title>Minimal conservation of predation-associated metabolite biosynthetic gene clusters underscores biosynthetic potential of Myxococcota including descriptions for ten novel species: Archangium lansinium sp. nov., Myxococcus landrumus sp. nov., Nannocystis bai.</title>
        <authorList>
            <person name="Ahearne A."/>
            <person name="Stevens C."/>
            <person name="Dowd S."/>
        </authorList>
    </citation>
    <scope>NUCLEOTIDE SEQUENCE [LARGE SCALE GENOMIC DNA]</scope>
    <source>
        <strain evidence="2 3">RJM3</strain>
    </source>
</reference>
<gene>
    <name evidence="2" type="ORF">POL67_48435</name>
</gene>
<name>A0ABT5F584_9BACT</name>